<dbReference type="InterPro" id="IPR006439">
    <property type="entry name" value="HAD-SF_hydro_IA"/>
</dbReference>
<dbReference type="AlphaFoldDB" id="A0A317CCQ8"/>
<keyword evidence="1" id="KW-0378">Hydrolase</keyword>
<dbReference type="Pfam" id="PF13419">
    <property type="entry name" value="HAD_2"/>
    <property type="match status" value="1"/>
</dbReference>
<sequence length="199" mass="21801">MTLDQVTQRKLWIFDMDGTLSEAQHDFDAIRCTLGLPDDLPILESIAALPPEQAKAVNEQLDEIELEISKASKPAEGAAELLEALIANDCKIGILTRNNLVNIQVTLDAAGLYQYFDEVDLISRDCIAPKPAPDGIFHLVDRWQGDISDAIMIGDSIHDIAAGNNAGVTSVYYDPDGVFEHRKQADICVRSLRELIPSG</sequence>
<evidence type="ECO:0000313" key="2">
    <source>
        <dbReference type="Proteomes" id="UP000245506"/>
    </source>
</evidence>
<dbReference type="SFLD" id="SFLDG01129">
    <property type="entry name" value="C1.5:_HAD__Beta-PGM__Phosphata"/>
    <property type="match status" value="1"/>
</dbReference>
<dbReference type="Gene3D" id="3.40.50.1000">
    <property type="entry name" value="HAD superfamily/HAD-like"/>
    <property type="match status" value="1"/>
</dbReference>
<gene>
    <name evidence="1" type="ORF">DKT75_09230</name>
</gene>
<dbReference type="PANTHER" id="PTHR43885:SF1">
    <property type="entry name" value="SUPERFAMILY HYDROLASE, PUTATIVE (AFU_ORTHOLOGUE AFUA_4G13290)-RELATED"/>
    <property type="match status" value="1"/>
</dbReference>
<dbReference type="Proteomes" id="UP000245506">
    <property type="component" value="Unassembled WGS sequence"/>
</dbReference>
<accession>A0A317CCQ8</accession>
<dbReference type="PANTHER" id="PTHR43885">
    <property type="entry name" value="HALOACID DEHALOGENASE-LIKE HYDROLASE"/>
    <property type="match status" value="1"/>
</dbReference>
<dbReference type="EMBL" id="QGKL01000029">
    <property type="protein sequence ID" value="PWQ96169.1"/>
    <property type="molecule type" value="Genomic_DNA"/>
</dbReference>
<dbReference type="RefSeq" id="WP_109823141.1">
    <property type="nucleotide sequence ID" value="NZ_QGKL01000029.1"/>
</dbReference>
<reference evidence="1 2" key="1">
    <citation type="submission" date="2018-05" db="EMBL/GenBank/DDBJ databases">
        <title>Leucothrix arctica sp. nov., isolated from Arctic seawater.</title>
        <authorList>
            <person name="Choi A."/>
            <person name="Baek K."/>
        </authorList>
    </citation>
    <scope>NUCLEOTIDE SEQUENCE [LARGE SCALE GENOMIC DNA]</scope>
    <source>
        <strain evidence="1 2">IMCC9719</strain>
    </source>
</reference>
<protein>
    <submittedName>
        <fullName evidence="1">HAD family hydrolase</fullName>
    </submittedName>
</protein>
<dbReference type="Gene3D" id="1.10.260.80">
    <property type="match status" value="1"/>
</dbReference>
<dbReference type="InterPro" id="IPR041492">
    <property type="entry name" value="HAD_2"/>
</dbReference>
<evidence type="ECO:0000313" key="1">
    <source>
        <dbReference type="EMBL" id="PWQ96169.1"/>
    </source>
</evidence>
<dbReference type="CDD" id="cd01427">
    <property type="entry name" value="HAD_like"/>
    <property type="match status" value="1"/>
</dbReference>
<dbReference type="InterPro" id="IPR036412">
    <property type="entry name" value="HAD-like_sf"/>
</dbReference>
<name>A0A317CCQ8_9GAMM</name>
<proteinExistence type="predicted"/>
<dbReference type="NCBIfam" id="TIGR01549">
    <property type="entry name" value="HAD-SF-IA-v1"/>
    <property type="match status" value="1"/>
</dbReference>
<organism evidence="1 2">
    <name type="scientific">Leucothrix arctica</name>
    <dbReference type="NCBI Taxonomy" id="1481894"/>
    <lineage>
        <taxon>Bacteria</taxon>
        <taxon>Pseudomonadati</taxon>
        <taxon>Pseudomonadota</taxon>
        <taxon>Gammaproteobacteria</taxon>
        <taxon>Thiotrichales</taxon>
        <taxon>Thiotrichaceae</taxon>
        <taxon>Leucothrix</taxon>
    </lineage>
</organism>
<dbReference type="SUPFAM" id="SSF56784">
    <property type="entry name" value="HAD-like"/>
    <property type="match status" value="1"/>
</dbReference>
<dbReference type="InterPro" id="IPR023214">
    <property type="entry name" value="HAD_sf"/>
</dbReference>
<dbReference type="SFLD" id="SFLDS00003">
    <property type="entry name" value="Haloacid_Dehalogenase"/>
    <property type="match status" value="1"/>
</dbReference>
<keyword evidence="2" id="KW-1185">Reference proteome</keyword>
<dbReference type="GO" id="GO:0016787">
    <property type="term" value="F:hydrolase activity"/>
    <property type="evidence" value="ECO:0007669"/>
    <property type="project" value="UniProtKB-KW"/>
</dbReference>
<comment type="caution">
    <text evidence="1">The sequence shown here is derived from an EMBL/GenBank/DDBJ whole genome shotgun (WGS) entry which is preliminary data.</text>
</comment>
<dbReference type="OrthoDB" id="5623813at2"/>
<dbReference type="NCBIfam" id="TIGR01509">
    <property type="entry name" value="HAD-SF-IA-v3"/>
    <property type="match status" value="1"/>
</dbReference>